<feature type="compositionally biased region" description="Low complexity" evidence="1">
    <location>
        <begin position="280"/>
        <end position="294"/>
    </location>
</feature>
<dbReference type="AlphaFoldDB" id="A0A8H8BWI6"/>
<evidence type="ECO:0000256" key="1">
    <source>
        <dbReference type="SAM" id="MobiDB-lite"/>
    </source>
</evidence>
<gene>
    <name evidence="2" type="ORF">IFR04_000324</name>
</gene>
<protein>
    <submittedName>
        <fullName evidence="2">Uncharacterized protein</fullName>
    </submittedName>
</protein>
<dbReference type="EMBL" id="JAFJYH010000002">
    <property type="protein sequence ID" value="KAG4426442.1"/>
    <property type="molecule type" value="Genomic_DNA"/>
</dbReference>
<proteinExistence type="predicted"/>
<feature type="region of interest" description="Disordered" evidence="1">
    <location>
        <begin position="224"/>
        <end position="407"/>
    </location>
</feature>
<evidence type="ECO:0000313" key="2">
    <source>
        <dbReference type="EMBL" id="KAG4426442.1"/>
    </source>
</evidence>
<feature type="compositionally biased region" description="Polar residues" evidence="1">
    <location>
        <begin position="384"/>
        <end position="399"/>
    </location>
</feature>
<sequence length="449" mass="48255">MESSRALEIIIHHPKNLELSASRLKVTQTRVREAEFPLPSVSYAKNQTMVITNEVNSAVDVNAGNDQCQFLRVSSEPAQMKNECATYDFDSSGSAASRINCRTGMMPFGPHSFAPQPASLPLENYQYRNNSLPTYPYPVKSFYPMSYGDFSDDPVDYGLQSSLMGNDHLGLSSNYITTSSSGRGWTPAPAQAPPMPKTPLFIEQSDTSYSHNQLPYHAYPLRGNMNSDSKNGSMNGMSAILPPPPVNTSVDRMLPPVPSSTNNRLAQIGPFLRSSDGLPSTSTMQSQSQSQSSQDYSITRGNKNHHGNAVSDSSSLSIGYLPMSSTSPESLSSSQMTYGTQPSMSMSQQSDMYTTSSADGLCANDSSGESSYGHVSEGSKRGSHSSQTSNGDGSLPSMSSGGGRLVNDREYHYVPTGINASGYSYPVPPIHQPIPVSSHPSISVGADQE</sequence>
<dbReference type="Proteomes" id="UP000664132">
    <property type="component" value="Unassembled WGS sequence"/>
</dbReference>
<dbReference type="OrthoDB" id="5394557at2759"/>
<evidence type="ECO:0000313" key="3">
    <source>
        <dbReference type="Proteomes" id="UP000664132"/>
    </source>
</evidence>
<feature type="compositionally biased region" description="Polar residues" evidence="1">
    <location>
        <begin position="224"/>
        <end position="236"/>
    </location>
</feature>
<organism evidence="2 3">
    <name type="scientific">Cadophora malorum</name>
    <dbReference type="NCBI Taxonomy" id="108018"/>
    <lineage>
        <taxon>Eukaryota</taxon>
        <taxon>Fungi</taxon>
        <taxon>Dikarya</taxon>
        <taxon>Ascomycota</taxon>
        <taxon>Pezizomycotina</taxon>
        <taxon>Leotiomycetes</taxon>
        <taxon>Helotiales</taxon>
        <taxon>Ploettnerulaceae</taxon>
        <taxon>Cadophora</taxon>
    </lineage>
</organism>
<keyword evidence="3" id="KW-1185">Reference proteome</keyword>
<comment type="caution">
    <text evidence="2">The sequence shown here is derived from an EMBL/GenBank/DDBJ whole genome shotgun (WGS) entry which is preliminary data.</text>
</comment>
<accession>A0A8H8BWI6</accession>
<name>A0A8H8BWI6_9HELO</name>
<reference evidence="2" key="1">
    <citation type="submission" date="2021-02" db="EMBL/GenBank/DDBJ databases">
        <title>Genome sequence Cadophora malorum strain M34.</title>
        <authorList>
            <person name="Stefanovic E."/>
            <person name="Vu D."/>
            <person name="Scully C."/>
            <person name="Dijksterhuis J."/>
            <person name="Roader J."/>
            <person name="Houbraken J."/>
        </authorList>
    </citation>
    <scope>NUCLEOTIDE SEQUENCE</scope>
    <source>
        <strain evidence="2">M34</strain>
    </source>
</reference>
<feature type="compositionally biased region" description="Low complexity" evidence="1">
    <location>
        <begin position="321"/>
        <end position="357"/>
    </location>
</feature>